<dbReference type="KEGG" id="salf:SMD44_07810"/>
<organism evidence="2 3">
    <name type="scientific">Streptomyces alboflavus</name>
    <dbReference type="NCBI Taxonomy" id="67267"/>
    <lineage>
        <taxon>Bacteria</taxon>
        <taxon>Bacillati</taxon>
        <taxon>Actinomycetota</taxon>
        <taxon>Actinomycetes</taxon>
        <taxon>Kitasatosporales</taxon>
        <taxon>Streptomycetaceae</taxon>
        <taxon>Streptomyces</taxon>
    </lineage>
</organism>
<dbReference type="GO" id="GO:0051213">
    <property type="term" value="F:dioxygenase activity"/>
    <property type="evidence" value="ECO:0007669"/>
    <property type="project" value="UniProtKB-KW"/>
</dbReference>
<evidence type="ECO:0000259" key="1">
    <source>
        <dbReference type="PROSITE" id="PS51819"/>
    </source>
</evidence>
<reference evidence="2 3" key="1">
    <citation type="submission" date="2017-05" db="EMBL/GenBank/DDBJ databases">
        <title>Streptomyces alboflavus Genome sequencing and assembly.</title>
        <authorList>
            <person name="Wang Y."/>
            <person name="Du B."/>
            <person name="Ding Y."/>
            <person name="Liu H."/>
            <person name="Hou Q."/>
            <person name="Liu K."/>
            <person name="Wang C."/>
            <person name="Yao L."/>
        </authorList>
    </citation>
    <scope>NUCLEOTIDE SEQUENCE [LARGE SCALE GENOMIC DNA]</scope>
    <source>
        <strain evidence="2 3">MDJK44</strain>
    </source>
</reference>
<protein>
    <submittedName>
        <fullName evidence="2">Extradiol dioxygenase</fullName>
    </submittedName>
</protein>
<dbReference type="PANTHER" id="PTHR35908">
    <property type="entry name" value="HYPOTHETICAL FUSION PROTEIN"/>
    <property type="match status" value="1"/>
</dbReference>
<gene>
    <name evidence="2" type="ORF">SMD44_07810</name>
</gene>
<feature type="domain" description="VOC" evidence="1">
    <location>
        <begin position="5"/>
        <end position="125"/>
    </location>
</feature>
<proteinExistence type="predicted"/>
<keyword evidence="3" id="KW-1185">Reference proteome</keyword>
<name>A0A1Z1WPH3_9ACTN</name>
<keyword evidence="2" id="KW-0223">Dioxygenase</keyword>
<evidence type="ECO:0000313" key="2">
    <source>
        <dbReference type="EMBL" id="ARX88323.1"/>
    </source>
</evidence>
<evidence type="ECO:0000313" key="3">
    <source>
        <dbReference type="Proteomes" id="UP000195880"/>
    </source>
</evidence>
<dbReference type="PANTHER" id="PTHR35908:SF1">
    <property type="entry name" value="CONSERVED PROTEIN"/>
    <property type="match status" value="1"/>
</dbReference>
<dbReference type="OrthoDB" id="1645442at2"/>
<accession>A0A1Z1WPH3</accession>
<dbReference type="Pfam" id="PF18029">
    <property type="entry name" value="Glyoxalase_6"/>
    <property type="match status" value="1"/>
</dbReference>
<dbReference type="SUPFAM" id="SSF54593">
    <property type="entry name" value="Glyoxalase/Bleomycin resistance protein/Dihydroxybiphenyl dioxygenase"/>
    <property type="match status" value="1"/>
</dbReference>
<dbReference type="PROSITE" id="PS51819">
    <property type="entry name" value="VOC"/>
    <property type="match status" value="1"/>
</dbReference>
<dbReference type="InterPro" id="IPR029068">
    <property type="entry name" value="Glyas_Bleomycin-R_OHBP_Dase"/>
</dbReference>
<dbReference type="Proteomes" id="UP000195880">
    <property type="component" value="Chromosome"/>
</dbReference>
<sequence>MGLITEGAIVLDCSNPEELAQFYLKLLDAEPCPDTSGSRTDIQVPSGLRMGFRLDLNATPPSWPRAEDSLQAHVDFLVGSGDLDEVERHIVALGGTPIQASGRGGPTEARLFSDPAGHSFTVRASLRHGPKAG</sequence>
<dbReference type="RefSeq" id="WP_087886834.1">
    <property type="nucleotide sequence ID" value="NZ_CP021748.1"/>
</dbReference>
<dbReference type="InterPro" id="IPR041581">
    <property type="entry name" value="Glyoxalase_6"/>
</dbReference>
<keyword evidence="2" id="KW-0560">Oxidoreductase</keyword>
<dbReference type="AlphaFoldDB" id="A0A1Z1WPH3"/>
<dbReference type="EMBL" id="CP021748">
    <property type="protein sequence ID" value="ARX88323.1"/>
    <property type="molecule type" value="Genomic_DNA"/>
</dbReference>
<dbReference type="Gene3D" id="3.10.180.10">
    <property type="entry name" value="2,3-Dihydroxybiphenyl 1,2-Dioxygenase, domain 1"/>
    <property type="match status" value="1"/>
</dbReference>
<dbReference type="InterPro" id="IPR037523">
    <property type="entry name" value="VOC_core"/>
</dbReference>